<evidence type="ECO:0000313" key="2">
    <source>
        <dbReference type="EMBL" id="BDP43870.1"/>
    </source>
</evidence>
<name>A0ABM8AJJ6_9DEIO</name>
<organism evidence="2 3">
    <name type="scientific">Deinococcus aetherius</name>
    <dbReference type="NCBI Taxonomy" id="200252"/>
    <lineage>
        <taxon>Bacteria</taxon>
        <taxon>Thermotogati</taxon>
        <taxon>Deinococcota</taxon>
        <taxon>Deinococci</taxon>
        <taxon>Deinococcales</taxon>
        <taxon>Deinococcaceae</taxon>
        <taxon>Deinococcus</taxon>
    </lineage>
</organism>
<proteinExistence type="predicted"/>
<feature type="region of interest" description="Disordered" evidence="1">
    <location>
        <begin position="1"/>
        <end position="26"/>
    </location>
</feature>
<gene>
    <name evidence="2" type="ORF">DAETH_38390</name>
</gene>
<dbReference type="RefSeq" id="WP_264777711.1">
    <property type="nucleotide sequence ID" value="NZ_AP026561.1"/>
</dbReference>
<evidence type="ECO:0000256" key="1">
    <source>
        <dbReference type="SAM" id="MobiDB-lite"/>
    </source>
</evidence>
<reference evidence="2" key="1">
    <citation type="submission" date="2022-07" db="EMBL/GenBank/DDBJ databases">
        <title>Complete Genome Sequence of the Radioresistant Bacterium Deinococcus aetherius ST0316, Isolated from the Air Dust collected in Lower Stratosphere above Japan.</title>
        <authorList>
            <person name="Satoh K."/>
            <person name="Hagiwara K."/>
            <person name="Katsumata K."/>
            <person name="Kubo A."/>
            <person name="Yokobori S."/>
            <person name="Yamagishi A."/>
            <person name="Oono Y."/>
            <person name="Narumi I."/>
        </authorList>
    </citation>
    <scope>NUCLEOTIDE SEQUENCE</scope>
    <source>
        <strain evidence="2">ST0316</strain>
        <plasmid evidence="2">pDAETH-1</plasmid>
    </source>
</reference>
<geneLocation type="plasmid" evidence="2 3">
    <name>pDAETH-1</name>
</geneLocation>
<keyword evidence="3" id="KW-1185">Reference proteome</keyword>
<protein>
    <submittedName>
        <fullName evidence="2">Uncharacterized protein</fullName>
    </submittedName>
</protein>
<dbReference type="EMBL" id="AP026561">
    <property type="protein sequence ID" value="BDP43870.1"/>
    <property type="molecule type" value="Genomic_DNA"/>
</dbReference>
<accession>A0ABM8AJJ6</accession>
<sequence length="52" mass="5563">MTSSVRCQSRPFTAIPGEGDRAPSPGAQVRFEVVDGPLGRTAWTVRAVHPLT</sequence>
<evidence type="ECO:0000313" key="3">
    <source>
        <dbReference type="Proteomes" id="UP001064971"/>
    </source>
</evidence>
<keyword evidence="2" id="KW-0614">Plasmid</keyword>
<feature type="compositionally biased region" description="Polar residues" evidence="1">
    <location>
        <begin position="1"/>
        <end position="11"/>
    </location>
</feature>
<dbReference type="Proteomes" id="UP001064971">
    <property type="component" value="Plasmid pDAETH-1"/>
</dbReference>